<keyword evidence="3" id="KW-1185">Reference proteome</keyword>
<dbReference type="NCBIfam" id="TIGR04518">
    <property type="entry name" value="ECF_S_folT_fam"/>
    <property type="match status" value="1"/>
</dbReference>
<dbReference type="InterPro" id="IPR009825">
    <property type="entry name" value="ECF_substrate-spec-like"/>
</dbReference>
<feature type="transmembrane region" description="Helical" evidence="1">
    <location>
        <begin position="71"/>
        <end position="92"/>
    </location>
</feature>
<reference evidence="2 3" key="1">
    <citation type="submission" date="2017-11" db="EMBL/GenBank/DDBJ databases">
        <title>Complete genome sequence of Spiroplasma clarkii CN-5 (DSM 19994).</title>
        <authorList>
            <person name="Tsai Y.-M."/>
            <person name="Chang A."/>
            <person name="Lo W.-S."/>
            <person name="Kuo C.-H."/>
        </authorList>
    </citation>
    <scope>NUCLEOTIDE SEQUENCE [LARGE SCALE GENOMIC DNA]</scope>
    <source>
        <strain evidence="2 3">CN-5</strain>
    </source>
</reference>
<dbReference type="RefSeq" id="WP_100255142.1">
    <property type="nucleotide sequence ID" value="NZ_CP015819.1"/>
</dbReference>
<accession>A0A1Y0L2Q1</accession>
<proteinExistence type="predicted"/>
<evidence type="ECO:0000313" key="3">
    <source>
        <dbReference type="Proteomes" id="UP000231179"/>
    </source>
</evidence>
<sequence length="222" mass="25031">MIYLITNIVAAILIVCVFVIALAMEDFTFKKITIRHITVISLFAAVSVILTNLISYSIPIFGNIRLALGDWIIFLLGMIFGPLCGVISAISIDAMGNFIPNAFGFHAGYMLNKVILGFFGALVFFSNSKNRVFLKILVLYALPFTFQSLLFNQIWMMSYVGNAAWLDLIVKLIKLPIALPIYVTLTYSAYKAVLPLLKMWPEEMVWCLTTKRKNHFQDVQSI</sequence>
<dbReference type="OrthoDB" id="400439at2"/>
<keyword evidence="1" id="KW-0812">Transmembrane</keyword>
<dbReference type="GO" id="GO:0016020">
    <property type="term" value="C:membrane"/>
    <property type="evidence" value="ECO:0007669"/>
    <property type="project" value="InterPro"/>
</dbReference>
<feature type="transmembrane region" description="Helical" evidence="1">
    <location>
        <begin position="137"/>
        <end position="156"/>
    </location>
</feature>
<evidence type="ECO:0000256" key="1">
    <source>
        <dbReference type="SAM" id="Phobius"/>
    </source>
</evidence>
<protein>
    <recommendedName>
        <fullName evidence="4">Folate family ECF transporter S component</fullName>
    </recommendedName>
</protein>
<evidence type="ECO:0008006" key="4">
    <source>
        <dbReference type="Google" id="ProtNLM"/>
    </source>
</evidence>
<feature type="transmembrane region" description="Helical" evidence="1">
    <location>
        <begin position="168"/>
        <end position="190"/>
    </location>
</feature>
<name>A0A1Y0L2Q1_9MOLU</name>
<keyword evidence="1" id="KW-1133">Transmembrane helix</keyword>
<evidence type="ECO:0000313" key="2">
    <source>
        <dbReference type="EMBL" id="ATX71614.1"/>
    </source>
</evidence>
<dbReference type="Pfam" id="PF07155">
    <property type="entry name" value="ECF-ribofla_trS"/>
    <property type="match status" value="1"/>
</dbReference>
<dbReference type="KEGG" id="scla:SCLARK_001870"/>
<feature type="transmembrane region" description="Helical" evidence="1">
    <location>
        <begin position="36"/>
        <end position="59"/>
    </location>
</feature>
<dbReference type="Gene3D" id="1.10.1760.20">
    <property type="match status" value="1"/>
</dbReference>
<dbReference type="Proteomes" id="UP000231179">
    <property type="component" value="Chromosome"/>
</dbReference>
<feature type="transmembrane region" description="Helical" evidence="1">
    <location>
        <begin position="104"/>
        <end position="125"/>
    </location>
</feature>
<keyword evidence="1" id="KW-0472">Membrane</keyword>
<dbReference type="AlphaFoldDB" id="A0A1Y0L2Q1"/>
<gene>
    <name evidence="2" type="ORF">SCLAR_v1c13160</name>
</gene>
<dbReference type="InterPro" id="IPR030949">
    <property type="entry name" value="ECF_S_folate_fam"/>
</dbReference>
<feature type="transmembrane region" description="Helical" evidence="1">
    <location>
        <begin position="7"/>
        <end position="24"/>
    </location>
</feature>
<dbReference type="EMBL" id="CP024870">
    <property type="protein sequence ID" value="ATX71614.1"/>
    <property type="molecule type" value="Genomic_DNA"/>
</dbReference>
<organism evidence="2 3">
    <name type="scientific">Spiroplasma clarkii</name>
    <dbReference type="NCBI Taxonomy" id="2139"/>
    <lineage>
        <taxon>Bacteria</taxon>
        <taxon>Bacillati</taxon>
        <taxon>Mycoplasmatota</taxon>
        <taxon>Mollicutes</taxon>
        <taxon>Entomoplasmatales</taxon>
        <taxon>Spiroplasmataceae</taxon>
        <taxon>Spiroplasma</taxon>
    </lineage>
</organism>